<dbReference type="KEGG" id="blen:NCTC4824_03281"/>
<dbReference type="Proteomes" id="UP000249134">
    <property type="component" value="Chromosome 1"/>
</dbReference>
<reference evidence="1 2" key="1">
    <citation type="submission" date="2018-06" db="EMBL/GenBank/DDBJ databases">
        <authorList>
            <consortium name="Pathogen Informatics"/>
            <person name="Doyle S."/>
        </authorList>
    </citation>
    <scope>NUCLEOTIDE SEQUENCE [LARGE SCALE GENOMIC DNA]</scope>
    <source>
        <strain evidence="1 2">NCTC4824</strain>
    </source>
</reference>
<dbReference type="STRING" id="1348624.GCA_001591545_02494"/>
<name>A0A2X4WSQ5_LEDLE</name>
<evidence type="ECO:0000313" key="2">
    <source>
        <dbReference type="Proteomes" id="UP000249134"/>
    </source>
</evidence>
<dbReference type="Pfam" id="PF26595">
    <property type="entry name" value="A_ENA"/>
    <property type="match status" value="1"/>
</dbReference>
<dbReference type="EMBL" id="LS483476">
    <property type="protein sequence ID" value="SQI61572.1"/>
    <property type="molecule type" value="Genomic_DNA"/>
</dbReference>
<evidence type="ECO:0000313" key="1">
    <source>
        <dbReference type="EMBL" id="SQI61572.1"/>
    </source>
</evidence>
<organism evidence="1 2">
    <name type="scientific">Lederbergia lenta</name>
    <name type="common">Bacillus lentus</name>
    <dbReference type="NCBI Taxonomy" id="1467"/>
    <lineage>
        <taxon>Bacteria</taxon>
        <taxon>Bacillati</taxon>
        <taxon>Bacillota</taxon>
        <taxon>Bacilli</taxon>
        <taxon>Bacillales</taxon>
        <taxon>Bacillaceae</taxon>
        <taxon>Lederbergia</taxon>
    </lineage>
</organism>
<dbReference type="RefSeq" id="WP_174521724.1">
    <property type="nucleotide sequence ID" value="NZ_CBCSGM010000003.1"/>
</dbReference>
<keyword evidence="2" id="KW-1185">Reference proteome</keyword>
<proteinExistence type="predicted"/>
<keyword evidence="1" id="KW-0176">Collagen</keyword>
<gene>
    <name evidence="1" type="primary">aap</name>
    <name evidence="1" type="ORF">NCTC4824_03281</name>
</gene>
<accession>A0A2X4WSQ5</accession>
<dbReference type="InterPro" id="IPR058705">
    <property type="entry name" value="A_ENA"/>
</dbReference>
<sequence length="121" mass="13682">MSLPNIPNITPIISLSRCKTIDLLLASVALEEIGLSHILNAEGEKLQSFLKTCPDSLDDFLQMNDSVNKTLRTIVKSQMLLNMKLDEVSSLNEDGYRCDCDCNSNEESEDYHCHHCRCKDF</sequence>
<dbReference type="AlphaFoldDB" id="A0A2X4WSQ5"/>
<protein>
    <submittedName>
        <fullName evidence="1">Collagen alpha-5(VI) chain Collagen alpha-1(XXIX) chain</fullName>
    </submittedName>
</protein>